<comment type="caution">
    <text evidence="2">The sequence shown here is derived from an EMBL/GenBank/DDBJ whole genome shotgun (WGS) entry which is preliminary data.</text>
</comment>
<protein>
    <submittedName>
        <fullName evidence="2">Putative hydrolase/coenzyme F420 biosynthesis associated uncharacterized protein</fullName>
    </submittedName>
</protein>
<proteinExistence type="predicted"/>
<dbReference type="AlphaFoldDB" id="A0A3N1HLT5"/>
<dbReference type="SUPFAM" id="SSF55486">
    <property type="entry name" value="Metalloproteases ('zincins'), catalytic domain"/>
    <property type="match status" value="1"/>
</dbReference>
<dbReference type="InterPro" id="IPR018766">
    <property type="entry name" value="Zinicin_2"/>
</dbReference>
<accession>A0A3N1HLT5</accession>
<dbReference type="PANTHER" id="PTHR39420">
    <property type="match status" value="1"/>
</dbReference>
<organism evidence="2 3">
    <name type="scientific">Pseudokineococcus lusitanus</name>
    <dbReference type="NCBI Taxonomy" id="763993"/>
    <lineage>
        <taxon>Bacteria</taxon>
        <taxon>Bacillati</taxon>
        <taxon>Actinomycetota</taxon>
        <taxon>Actinomycetes</taxon>
        <taxon>Kineosporiales</taxon>
        <taxon>Kineosporiaceae</taxon>
        <taxon>Pseudokineococcus</taxon>
    </lineage>
</organism>
<evidence type="ECO:0000256" key="1">
    <source>
        <dbReference type="SAM" id="MobiDB-lite"/>
    </source>
</evidence>
<keyword evidence="2" id="KW-0378">Hydrolase</keyword>
<feature type="region of interest" description="Disordered" evidence="1">
    <location>
        <begin position="1"/>
        <end position="25"/>
    </location>
</feature>
<dbReference type="PANTHER" id="PTHR39420:SF1">
    <property type="entry name" value="HYDROLASE"/>
    <property type="match status" value="1"/>
</dbReference>
<feature type="compositionally biased region" description="Basic and acidic residues" evidence="1">
    <location>
        <begin position="114"/>
        <end position="133"/>
    </location>
</feature>
<dbReference type="NCBIfam" id="TIGR03883">
    <property type="entry name" value="DUF2342_F420"/>
    <property type="match status" value="1"/>
</dbReference>
<dbReference type="InterPro" id="IPR042271">
    <property type="entry name" value="Zinicin_2_N"/>
</dbReference>
<keyword evidence="3" id="KW-1185">Reference proteome</keyword>
<evidence type="ECO:0000313" key="2">
    <source>
        <dbReference type="EMBL" id="ROP43411.1"/>
    </source>
</evidence>
<dbReference type="InterPro" id="IPR022454">
    <property type="entry name" value="CHP03883_F420-assoc"/>
</dbReference>
<dbReference type="Gene3D" id="1.20.150.30">
    <property type="entry name" value="Zincin-like metallopeptidase, N-terminal domain"/>
    <property type="match status" value="1"/>
</dbReference>
<sequence length="391" mass="41610">MPPSTPRTDVPTDHPGDGTPPDGPLVDRLVDWDLAVRVAGRLVPPGPQVSAREAERAVASLGRLAGRATEHVALTTGLEVPAGEPAVVVDRPGWVRANVAAFRSLLEVPVQRSAEQRTARRAAEGRSTRKDGPADAVAAAVGRRATGAEVGALLAWLAPRVLGQYDPFGPPPADRPDEAGRLLLVAPNVVAVERELQLRPRDFRLWVCLHEETHRVQFAAAPWLAGHLRSRTEGLVGDVVGEPGALLARLRTAAARLPTAVGEGGDGLVGLLATPEQQRVVAQVTAVMALLEGHADVVMDDVGPDVVPGVETVRARFQARRGGRPGLDRVVRRLLGMDAKMRQYTDGAAFVRGVQERVGTEGLNAVWTGPELLPTPDEVADPDAWVRRVHG</sequence>
<dbReference type="Proteomes" id="UP000276232">
    <property type="component" value="Unassembled WGS sequence"/>
</dbReference>
<feature type="region of interest" description="Disordered" evidence="1">
    <location>
        <begin position="113"/>
        <end position="135"/>
    </location>
</feature>
<dbReference type="Pfam" id="PF10103">
    <property type="entry name" value="Zincin_2"/>
    <property type="match status" value="1"/>
</dbReference>
<dbReference type="RefSeq" id="WP_199720114.1">
    <property type="nucleotide sequence ID" value="NZ_RJKN01000004.1"/>
</dbReference>
<dbReference type="GO" id="GO:0016787">
    <property type="term" value="F:hydrolase activity"/>
    <property type="evidence" value="ECO:0007669"/>
    <property type="project" value="UniProtKB-KW"/>
</dbReference>
<dbReference type="EMBL" id="RJKN01000004">
    <property type="protein sequence ID" value="ROP43411.1"/>
    <property type="molecule type" value="Genomic_DNA"/>
</dbReference>
<name>A0A3N1HLT5_9ACTN</name>
<evidence type="ECO:0000313" key="3">
    <source>
        <dbReference type="Proteomes" id="UP000276232"/>
    </source>
</evidence>
<dbReference type="NCBIfam" id="TIGR03624">
    <property type="entry name" value="putative hydrolase"/>
    <property type="match status" value="1"/>
</dbReference>
<dbReference type="InParanoid" id="A0A3N1HLT5"/>
<reference evidence="2 3" key="1">
    <citation type="journal article" date="2015" name="Stand. Genomic Sci.">
        <title>Genomic Encyclopedia of Bacterial and Archaeal Type Strains, Phase III: the genomes of soil and plant-associated and newly described type strains.</title>
        <authorList>
            <person name="Whitman W.B."/>
            <person name="Woyke T."/>
            <person name="Klenk H.P."/>
            <person name="Zhou Y."/>
            <person name="Lilburn T.G."/>
            <person name="Beck B.J."/>
            <person name="De Vos P."/>
            <person name="Vandamme P."/>
            <person name="Eisen J.A."/>
            <person name="Garrity G."/>
            <person name="Hugenholtz P."/>
            <person name="Kyrpides N.C."/>
        </authorList>
    </citation>
    <scope>NUCLEOTIDE SEQUENCE [LARGE SCALE GENOMIC DNA]</scope>
    <source>
        <strain evidence="2 3">CECT 7306</strain>
    </source>
</reference>
<gene>
    <name evidence="2" type="ORF">EDC03_2017</name>
</gene>